<dbReference type="Proteomes" id="UP000193380">
    <property type="component" value="Unassembled WGS sequence"/>
</dbReference>
<proteinExistence type="predicted"/>
<dbReference type="GO" id="GO:0030837">
    <property type="term" value="P:negative regulation of actin filament polymerization"/>
    <property type="evidence" value="ECO:0007669"/>
    <property type="project" value="InterPro"/>
</dbReference>
<dbReference type="InterPro" id="IPR002110">
    <property type="entry name" value="Ankyrin_rpt"/>
</dbReference>
<dbReference type="GO" id="GO:0005856">
    <property type="term" value="C:cytoskeleton"/>
    <property type="evidence" value="ECO:0007669"/>
    <property type="project" value="TreeGrafter"/>
</dbReference>
<feature type="compositionally biased region" description="Acidic residues" evidence="2">
    <location>
        <begin position="60"/>
        <end position="88"/>
    </location>
</feature>
<dbReference type="SUPFAM" id="SSF48403">
    <property type="entry name" value="Ankyrin repeat"/>
    <property type="match status" value="1"/>
</dbReference>
<feature type="compositionally biased region" description="Low complexity" evidence="2">
    <location>
        <begin position="93"/>
        <end position="103"/>
    </location>
</feature>
<protein>
    <submittedName>
        <fullName evidence="4">Uncharacterized protein</fullName>
    </submittedName>
</protein>
<reference evidence="4" key="2">
    <citation type="submission" date="2014-03" db="EMBL/GenBank/DDBJ databases">
        <authorList>
            <person name="Genoscope - CEA"/>
        </authorList>
    </citation>
    <scope>NUCLEOTIDE SEQUENCE</scope>
</reference>
<evidence type="ECO:0000313" key="4">
    <source>
        <dbReference type="EMBL" id="CDQ58468.1"/>
    </source>
</evidence>
<accession>A0A060VU33</accession>
<dbReference type="PaxDb" id="8022-A0A060VU33"/>
<feature type="repeat" description="ANK" evidence="1">
    <location>
        <begin position="222"/>
        <end position="246"/>
    </location>
</feature>
<dbReference type="PROSITE" id="PS50297">
    <property type="entry name" value="ANK_REP_REGION"/>
    <property type="match status" value="1"/>
</dbReference>
<dbReference type="PANTHER" id="PTHR24168:SF24">
    <property type="entry name" value="KN MOTIF AND ANKYRIN REPEAT DOMAIN-CONTAINING PROTEIN 4"/>
    <property type="match status" value="1"/>
</dbReference>
<dbReference type="InterPro" id="IPR036770">
    <property type="entry name" value="Ankyrin_rpt-contain_sf"/>
</dbReference>
<dbReference type="AlphaFoldDB" id="A0A060VU33"/>
<reference evidence="4" key="1">
    <citation type="journal article" date="2014" name="Nat. Commun.">
        <title>The rainbow trout genome provides novel insights into evolution after whole-genome duplication in vertebrates.</title>
        <authorList>
            <person name="Berthelot C."/>
            <person name="Brunet F."/>
            <person name="Chalopin D."/>
            <person name="Juanchich A."/>
            <person name="Bernard M."/>
            <person name="Noel B."/>
            <person name="Bento P."/>
            <person name="Da Silva C."/>
            <person name="Labadie K."/>
            <person name="Alberti A."/>
            <person name="Aury J.M."/>
            <person name="Louis A."/>
            <person name="Dehais P."/>
            <person name="Bardou P."/>
            <person name="Montfort J."/>
            <person name="Klopp C."/>
            <person name="Cabau C."/>
            <person name="Gaspin C."/>
            <person name="Thorgaard G.H."/>
            <person name="Boussaha M."/>
            <person name="Quillet E."/>
            <person name="Guyomard R."/>
            <person name="Galiana D."/>
            <person name="Bobe J."/>
            <person name="Volff J.N."/>
            <person name="Genet C."/>
            <person name="Wincker P."/>
            <person name="Jaillon O."/>
            <person name="Roest Crollius H."/>
            <person name="Guiguen Y."/>
        </authorList>
    </citation>
    <scope>NUCLEOTIDE SEQUENCE [LARGE SCALE GENOMIC DNA]</scope>
</reference>
<sequence length="333" mass="36675">MLSLFTDVSDSKMLHKNVMLGQWPAHMGLDLFYHFNALPTSVLSLMLFVLLLMSRYETTSSEEESSEEEKGEVEEEEVDSSEPEEEREKEEGAGAAQGQGEATATEDEAQGAGAQAGETEGHEDSQDPENSQALLEEQPAAASGETIDKGFMEACDYIEGRMAEVVAPDKEMRHVLMVLYQEWFRVSSQKDSLADTVTLYLREVGIATPTLLRYIVNLADGNGNTALHYSVSHSNFPVVKLLLDTGLCEVDILNKAGYTAVMLASLTAADGSEDMEVALQLLRQGDVNARASQVHKTLYTYTYTVEVGSLHTLRLESLKLVFQPLHKCLVNKL</sequence>
<gene>
    <name evidence="4" type="ORF">GSONMT00077934001</name>
</gene>
<feature type="region of interest" description="Disordered" evidence="2">
    <location>
        <begin position="58"/>
        <end position="146"/>
    </location>
</feature>
<feature type="transmembrane region" description="Helical" evidence="3">
    <location>
        <begin position="31"/>
        <end position="53"/>
    </location>
</feature>
<dbReference type="PROSITE" id="PS50088">
    <property type="entry name" value="ANK_REPEAT"/>
    <property type="match status" value="1"/>
</dbReference>
<name>A0A060VU33_ONCMY</name>
<dbReference type="Pfam" id="PF12796">
    <property type="entry name" value="Ank_2"/>
    <property type="match status" value="1"/>
</dbReference>
<dbReference type="Gene3D" id="1.25.40.20">
    <property type="entry name" value="Ankyrin repeat-containing domain"/>
    <property type="match status" value="1"/>
</dbReference>
<keyword evidence="1" id="KW-0040">ANK repeat</keyword>
<dbReference type="EMBL" id="FR904305">
    <property type="protein sequence ID" value="CDQ58468.1"/>
    <property type="molecule type" value="Genomic_DNA"/>
</dbReference>
<dbReference type="SMART" id="SM00248">
    <property type="entry name" value="ANK"/>
    <property type="match status" value="2"/>
</dbReference>
<keyword evidence="3" id="KW-1133">Transmembrane helix</keyword>
<dbReference type="STRING" id="8022.A0A060VU33"/>
<evidence type="ECO:0000256" key="3">
    <source>
        <dbReference type="SAM" id="Phobius"/>
    </source>
</evidence>
<dbReference type="GO" id="GO:0005737">
    <property type="term" value="C:cytoplasm"/>
    <property type="evidence" value="ECO:0007669"/>
    <property type="project" value="TreeGrafter"/>
</dbReference>
<evidence type="ECO:0000256" key="2">
    <source>
        <dbReference type="SAM" id="MobiDB-lite"/>
    </source>
</evidence>
<keyword evidence="3" id="KW-0812">Transmembrane</keyword>
<dbReference type="InterPro" id="IPR047184">
    <property type="entry name" value="KANK1-4"/>
</dbReference>
<evidence type="ECO:0000313" key="5">
    <source>
        <dbReference type="Proteomes" id="UP000193380"/>
    </source>
</evidence>
<evidence type="ECO:0000256" key="1">
    <source>
        <dbReference type="PROSITE-ProRule" id="PRU00023"/>
    </source>
</evidence>
<dbReference type="PANTHER" id="PTHR24168">
    <property type="entry name" value="KN MOTIF AND ANKYRIN REPEAT DOMAIN-CONTAINING"/>
    <property type="match status" value="1"/>
</dbReference>
<organism evidence="4 5">
    <name type="scientific">Oncorhynchus mykiss</name>
    <name type="common">Rainbow trout</name>
    <name type="synonym">Salmo gairdneri</name>
    <dbReference type="NCBI Taxonomy" id="8022"/>
    <lineage>
        <taxon>Eukaryota</taxon>
        <taxon>Metazoa</taxon>
        <taxon>Chordata</taxon>
        <taxon>Craniata</taxon>
        <taxon>Vertebrata</taxon>
        <taxon>Euteleostomi</taxon>
        <taxon>Actinopterygii</taxon>
        <taxon>Neopterygii</taxon>
        <taxon>Teleostei</taxon>
        <taxon>Protacanthopterygii</taxon>
        <taxon>Salmoniformes</taxon>
        <taxon>Salmonidae</taxon>
        <taxon>Salmoninae</taxon>
        <taxon>Oncorhynchus</taxon>
    </lineage>
</organism>
<keyword evidence="3" id="KW-0472">Membrane</keyword>